<proteinExistence type="predicted"/>
<evidence type="ECO:0000313" key="3">
    <source>
        <dbReference type="WBParaSite" id="PSAMB.scaffold12size138133.g202.t1"/>
    </source>
</evidence>
<reference evidence="3" key="1">
    <citation type="submission" date="2022-11" db="UniProtKB">
        <authorList>
            <consortium name="WormBaseParasite"/>
        </authorList>
    </citation>
    <scope>IDENTIFICATION</scope>
</reference>
<sequence>MFDGRSGGRPKQIAKRSSWRRTTDDGSSWCPQGMGTISRERNWRILLAVCLDRLAIDFSASSDAADAADLASFASMSQRAVENGSHETSAPPLCKSRRRIRLPPSATPLVRIRYRAHLGRRRLVDYVKSASTWAIAVAHEYVACFAGSPID</sequence>
<dbReference type="WBParaSite" id="PSAMB.scaffold12size138133.g202.t1">
    <property type="protein sequence ID" value="PSAMB.scaffold12size138133.g202.t1"/>
    <property type="gene ID" value="PSAMB.scaffold12size138133.g202"/>
</dbReference>
<keyword evidence="2" id="KW-1185">Reference proteome</keyword>
<name>A0A914UVR7_9BILA</name>
<dbReference type="AlphaFoldDB" id="A0A914UVR7"/>
<evidence type="ECO:0000313" key="2">
    <source>
        <dbReference type="Proteomes" id="UP000887566"/>
    </source>
</evidence>
<dbReference type="Proteomes" id="UP000887566">
    <property type="component" value="Unplaced"/>
</dbReference>
<evidence type="ECO:0000256" key="1">
    <source>
        <dbReference type="SAM" id="MobiDB-lite"/>
    </source>
</evidence>
<organism evidence="2 3">
    <name type="scientific">Plectus sambesii</name>
    <dbReference type="NCBI Taxonomy" id="2011161"/>
    <lineage>
        <taxon>Eukaryota</taxon>
        <taxon>Metazoa</taxon>
        <taxon>Ecdysozoa</taxon>
        <taxon>Nematoda</taxon>
        <taxon>Chromadorea</taxon>
        <taxon>Plectida</taxon>
        <taxon>Plectina</taxon>
        <taxon>Plectoidea</taxon>
        <taxon>Plectidae</taxon>
        <taxon>Plectus</taxon>
    </lineage>
</organism>
<protein>
    <submittedName>
        <fullName evidence="3">Uncharacterized protein</fullName>
    </submittedName>
</protein>
<feature type="region of interest" description="Disordered" evidence="1">
    <location>
        <begin position="1"/>
        <end position="28"/>
    </location>
</feature>
<accession>A0A914UVR7</accession>